<dbReference type="EMBL" id="JBFTWV010000032">
    <property type="protein sequence ID" value="KAL2795779.1"/>
    <property type="molecule type" value="Genomic_DNA"/>
</dbReference>
<protein>
    <submittedName>
        <fullName evidence="2">Uncharacterized protein</fullName>
    </submittedName>
</protein>
<feature type="region of interest" description="Disordered" evidence="1">
    <location>
        <begin position="1"/>
        <end position="136"/>
    </location>
</feature>
<reference evidence="2 3" key="1">
    <citation type="submission" date="2024-07" db="EMBL/GenBank/DDBJ databases">
        <title>Section-level genome sequencing and comparative genomics of Aspergillus sections Usti and Cavernicolus.</title>
        <authorList>
            <consortium name="Lawrence Berkeley National Laboratory"/>
            <person name="Nybo J.L."/>
            <person name="Vesth T.C."/>
            <person name="Theobald S."/>
            <person name="Frisvad J.C."/>
            <person name="Larsen T.O."/>
            <person name="Kjaerboelling I."/>
            <person name="Rothschild-Mancinelli K."/>
            <person name="Lyhne E.K."/>
            <person name="Kogle M.E."/>
            <person name="Barry K."/>
            <person name="Clum A."/>
            <person name="Na H."/>
            <person name="Ledsgaard L."/>
            <person name="Lin J."/>
            <person name="Lipzen A."/>
            <person name="Kuo A."/>
            <person name="Riley R."/>
            <person name="Mondo S."/>
            <person name="Labutti K."/>
            <person name="Haridas S."/>
            <person name="Pangalinan J."/>
            <person name="Salamov A.A."/>
            <person name="Simmons B.A."/>
            <person name="Magnuson J.K."/>
            <person name="Chen J."/>
            <person name="Drula E."/>
            <person name="Henrissat B."/>
            <person name="Wiebenga A."/>
            <person name="Lubbers R.J."/>
            <person name="Gomes A.C."/>
            <person name="Makela M.R."/>
            <person name="Stajich J."/>
            <person name="Grigoriev I.V."/>
            <person name="Mortensen U.H."/>
            <person name="De Vries R.P."/>
            <person name="Baker S.E."/>
            <person name="Andersen M.R."/>
        </authorList>
    </citation>
    <scope>NUCLEOTIDE SEQUENCE [LARGE SCALE GENOMIC DNA]</scope>
    <source>
        <strain evidence="2 3">CBS 209.92</strain>
    </source>
</reference>
<keyword evidence="3" id="KW-1185">Reference proteome</keyword>
<gene>
    <name evidence="2" type="ORF">BJX66DRAFT_301347</name>
</gene>
<organism evidence="2 3">
    <name type="scientific">Aspergillus keveii</name>
    <dbReference type="NCBI Taxonomy" id="714993"/>
    <lineage>
        <taxon>Eukaryota</taxon>
        <taxon>Fungi</taxon>
        <taxon>Dikarya</taxon>
        <taxon>Ascomycota</taxon>
        <taxon>Pezizomycotina</taxon>
        <taxon>Eurotiomycetes</taxon>
        <taxon>Eurotiomycetidae</taxon>
        <taxon>Eurotiales</taxon>
        <taxon>Aspergillaceae</taxon>
        <taxon>Aspergillus</taxon>
        <taxon>Aspergillus subgen. Nidulantes</taxon>
    </lineage>
</organism>
<feature type="compositionally biased region" description="Basic and acidic residues" evidence="1">
    <location>
        <begin position="125"/>
        <end position="136"/>
    </location>
</feature>
<dbReference type="Proteomes" id="UP001610563">
    <property type="component" value="Unassembled WGS sequence"/>
</dbReference>
<comment type="caution">
    <text evidence="2">The sequence shown here is derived from an EMBL/GenBank/DDBJ whole genome shotgun (WGS) entry which is preliminary data.</text>
</comment>
<evidence type="ECO:0000313" key="3">
    <source>
        <dbReference type="Proteomes" id="UP001610563"/>
    </source>
</evidence>
<sequence>MVSTRSSSQAFVTGGLAVGPQPDVPRSQMVIPDPQAAQAAQARETSLPAESLQPLPEPSVASKGKRPVRGSPSEAPSEPVELEGRSGASGLLGGGSEPSDSDPDDSDFPSLSEEESLTPTRRLRTREETSTEGRLL</sequence>
<feature type="non-terminal residue" evidence="2">
    <location>
        <position position="136"/>
    </location>
</feature>
<accession>A0ABR4GAU3</accession>
<feature type="compositionally biased region" description="Polar residues" evidence="1">
    <location>
        <begin position="1"/>
        <end position="11"/>
    </location>
</feature>
<feature type="compositionally biased region" description="Acidic residues" evidence="1">
    <location>
        <begin position="99"/>
        <end position="116"/>
    </location>
</feature>
<evidence type="ECO:0000256" key="1">
    <source>
        <dbReference type="SAM" id="MobiDB-lite"/>
    </source>
</evidence>
<proteinExistence type="predicted"/>
<evidence type="ECO:0000313" key="2">
    <source>
        <dbReference type="EMBL" id="KAL2795779.1"/>
    </source>
</evidence>
<name>A0ABR4GAU3_9EURO</name>